<dbReference type="GeneID" id="100207171"/>
<keyword evidence="1" id="KW-0175">Coiled coil</keyword>
<dbReference type="RefSeq" id="XP_065665264.1">
    <property type="nucleotide sequence ID" value="XM_065809192.1"/>
</dbReference>
<dbReference type="Proteomes" id="UP001652625">
    <property type="component" value="Chromosome 11"/>
</dbReference>
<dbReference type="PANTHER" id="PTHR21549">
    <property type="entry name" value="MUTATED IN BLADDER CANCER 1"/>
    <property type="match status" value="1"/>
</dbReference>
<evidence type="ECO:0000313" key="2">
    <source>
        <dbReference type="Proteomes" id="UP001652625"/>
    </source>
</evidence>
<evidence type="ECO:0000313" key="3">
    <source>
        <dbReference type="RefSeq" id="XP_065665264.1"/>
    </source>
</evidence>
<protein>
    <submittedName>
        <fullName evidence="3">Coiled-coil domain-containing protein 148 isoform X3</fullName>
    </submittedName>
</protein>
<evidence type="ECO:0000256" key="1">
    <source>
        <dbReference type="ARBA" id="ARBA00023054"/>
    </source>
</evidence>
<reference evidence="3" key="1">
    <citation type="submission" date="2025-08" db="UniProtKB">
        <authorList>
            <consortium name="RefSeq"/>
        </authorList>
    </citation>
    <scope>IDENTIFICATION</scope>
</reference>
<dbReference type="PANTHER" id="PTHR21549:SF1">
    <property type="entry name" value="COILED-COIL DOMAIN-CONTAINING PROTEIN 148"/>
    <property type="match status" value="1"/>
</dbReference>
<dbReference type="InterPro" id="IPR039902">
    <property type="entry name" value="CCDC148/CCDC112"/>
</dbReference>
<sequence length="598" mass="71425">MSGSDFRSFLTFHQSKVGKKDTRLLIQEGKKVLYSPVDYEKLNAITKIKHSVGEKNLLRVNEININNNQNKERFVLQEHRRICELELRNLASKFKVLLDELEAFQSCNSSINSIFSDKDVNDYKVSLKHDFEHFKQITLVPVNNLRADIKQWLNENKVVCHKEKTLAICNELMSVKNQHNLLIGQLKQEEISIELELSKLNKFFICLSNDFTKMSCPDELAKMSCPDESLKNSFLSTFQRLNEKYVQNINDLKIRFNKIDSDPLGGWSKNDNFVFTTIVKQYSKITLNRRKLYMDRLRREMPHFNNSQLISYEKWWLNDKLFKTQLQDIFRSWERDRNDLIFHVKLLIKEAQFKYEENEEIISRNKEQKFICENLHKKLRKYQDEMEEIFLLEEKQRALVEEKEHKRLEKLKILENKRKEQLKIQLITYKEEIEKKAERIKTQDALRLLELQDQRAKQRLIDEERIRYREAIYHQKLMKRKHIEKLKEKKIEATERALQILRDQVSITAKSDPLRIIEHTEASKARLAAVYDLEKEAQEPLFSLNTYSVEQIGSDMRLKVEMAFRRANIHKSDYARNLIPLISPPTRPRKDNQSTIFK</sequence>
<gene>
    <name evidence="3" type="primary">LOC100207171</name>
</gene>
<keyword evidence="2" id="KW-1185">Reference proteome</keyword>
<proteinExistence type="predicted"/>
<name>A0ABM4CTL3_HYDVU</name>
<accession>A0ABM4CTL3</accession>
<organism evidence="2 3">
    <name type="scientific">Hydra vulgaris</name>
    <name type="common">Hydra</name>
    <name type="synonym">Hydra attenuata</name>
    <dbReference type="NCBI Taxonomy" id="6087"/>
    <lineage>
        <taxon>Eukaryota</taxon>
        <taxon>Metazoa</taxon>
        <taxon>Cnidaria</taxon>
        <taxon>Hydrozoa</taxon>
        <taxon>Hydroidolina</taxon>
        <taxon>Anthoathecata</taxon>
        <taxon>Aplanulata</taxon>
        <taxon>Hydridae</taxon>
        <taxon>Hydra</taxon>
    </lineage>
</organism>